<comment type="caution">
    <text evidence="2">The sequence shown here is derived from an EMBL/GenBank/DDBJ whole genome shotgun (WGS) entry which is preliminary data.</text>
</comment>
<dbReference type="EMBL" id="BMMV01000004">
    <property type="protein sequence ID" value="GGJ86204.1"/>
    <property type="molecule type" value="Genomic_DNA"/>
</dbReference>
<sequence length="250" mass="27377">MTAPPRPARLLSWWRMSTMGWCDAGVVRNTAREPQHEVITVKLTKKSHSCVRLEKDGRTLVIDPGVFSEEDAAIGADAVLVTHEHPDHFEEGRLRAALESNPEAEIWTLRSVAEQLSAAFPGRVHTVGHGDTFTAAGYDVEVHGELHAVIHPEIPRVTNVGYLVDGSLFHPGDALTVPGRPVETLMLPVHAPWNKVSEVIDYVREVKPRRAFDIHDALLTDLARPVYDGLIGRLGGAGHSRLAPGEATDL</sequence>
<dbReference type="Gene3D" id="3.60.15.10">
    <property type="entry name" value="Ribonuclease Z/Hydroxyacylglutathione hydrolase-like"/>
    <property type="match status" value="1"/>
</dbReference>
<dbReference type="Proteomes" id="UP000660265">
    <property type="component" value="Unassembled WGS sequence"/>
</dbReference>
<accession>A0ABQ2E4S7</accession>
<evidence type="ECO:0000313" key="2">
    <source>
        <dbReference type="EMBL" id="GGJ86204.1"/>
    </source>
</evidence>
<dbReference type="Pfam" id="PF13483">
    <property type="entry name" value="Lactamase_B_3"/>
    <property type="match status" value="1"/>
</dbReference>
<evidence type="ECO:0000313" key="3">
    <source>
        <dbReference type="Proteomes" id="UP000660265"/>
    </source>
</evidence>
<proteinExistence type="predicted"/>
<gene>
    <name evidence="2" type="ORF">GCM10011583_17290</name>
</gene>
<keyword evidence="3" id="KW-1185">Reference proteome</keyword>
<reference evidence="3" key="1">
    <citation type="journal article" date="2019" name="Int. J. Syst. Evol. Microbiol.">
        <title>The Global Catalogue of Microorganisms (GCM) 10K type strain sequencing project: providing services to taxonomists for standard genome sequencing and annotation.</title>
        <authorList>
            <consortium name="The Broad Institute Genomics Platform"/>
            <consortium name="The Broad Institute Genome Sequencing Center for Infectious Disease"/>
            <person name="Wu L."/>
            <person name="Ma J."/>
        </authorList>
    </citation>
    <scope>NUCLEOTIDE SEQUENCE [LARGE SCALE GENOMIC DNA]</scope>
    <source>
        <strain evidence="3">CGMCC 4.7275</strain>
    </source>
</reference>
<organism evidence="2 3">
    <name type="scientific">Streptomyces camponoticapitis</name>
    <dbReference type="NCBI Taxonomy" id="1616125"/>
    <lineage>
        <taxon>Bacteria</taxon>
        <taxon>Bacillati</taxon>
        <taxon>Actinomycetota</taxon>
        <taxon>Actinomycetes</taxon>
        <taxon>Kitasatosporales</taxon>
        <taxon>Streptomycetaceae</taxon>
        <taxon>Streptomyces</taxon>
    </lineage>
</organism>
<dbReference type="PANTHER" id="PTHR43546">
    <property type="entry name" value="UPF0173 METAL-DEPENDENT HYDROLASE MJ1163-RELATED"/>
    <property type="match status" value="1"/>
</dbReference>
<dbReference type="PANTHER" id="PTHR43546:SF3">
    <property type="entry name" value="UPF0173 METAL-DEPENDENT HYDROLASE MJ1163"/>
    <property type="match status" value="1"/>
</dbReference>
<dbReference type="InterPro" id="IPR001279">
    <property type="entry name" value="Metallo-B-lactamas"/>
</dbReference>
<dbReference type="SUPFAM" id="SSF56281">
    <property type="entry name" value="Metallo-hydrolase/oxidoreductase"/>
    <property type="match status" value="1"/>
</dbReference>
<dbReference type="InterPro" id="IPR050114">
    <property type="entry name" value="UPF0173_UPF0282_UlaG_hydrolase"/>
</dbReference>
<name>A0ABQ2E4S7_9ACTN</name>
<dbReference type="InterPro" id="IPR036866">
    <property type="entry name" value="RibonucZ/Hydroxyglut_hydro"/>
</dbReference>
<feature type="domain" description="Metallo-beta-lactamase" evidence="1">
    <location>
        <begin position="47"/>
        <end position="215"/>
    </location>
</feature>
<dbReference type="SMART" id="SM00849">
    <property type="entry name" value="Lactamase_B"/>
    <property type="match status" value="1"/>
</dbReference>
<protein>
    <submittedName>
        <fullName evidence="2">MBL fold metallo-hydrolase</fullName>
    </submittedName>
</protein>
<evidence type="ECO:0000259" key="1">
    <source>
        <dbReference type="SMART" id="SM00849"/>
    </source>
</evidence>